<evidence type="ECO:0000259" key="2">
    <source>
        <dbReference type="Pfam" id="PF21531"/>
    </source>
</evidence>
<dbReference type="Pfam" id="PF21531">
    <property type="entry name" value="Rv2175c_wHTH"/>
    <property type="match status" value="1"/>
</dbReference>
<keyword evidence="4" id="KW-1185">Reference proteome</keyword>
<dbReference type="InterPro" id="IPR041098">
    <property type="entry name" value="Rv2175c_C"/>
</dbReference>
<organism evidence="3 4">
    <name type="scientific">Leucobacter chromiireducens subsp. solipictus</name>
    <dbReference type="NCBI Taxonomy" id="398235"/>
    <lineage>
        <taxon>Bacteria</taxon>
        <taxon>Bacillati</taxon>
        <taxon>Actinomycetota</taxon>
        <taxon>Actinomycetes</taxon>
        <taxon>Micrococcales</taxon>
        <taxon>Microbacteriaceae</taxon>
        <taxon>Leucobacter</taxon>
    </lineage>
</organism>
<evidence type="ECO:0000313" key="3">
    <source>
        <dbReference type="EMBL" id="MBL3677716.1"/>
    </source>
</evidence>
<protein>
    <submittedName>
        <fullName evidence="3">DNA-binding protein</fullName>
    </submittedName>
</protein>
<dbReference type="InterPro" id="IPR048576">
    <property type="entry name" value="Rv2175c_wHTH"/>
</dbReference>
<evidence type="ECO:0000259" key="1">
    <source>
        <dbReference type="Pfam" id="PF18367"/>
    </source>
</evidence>
<feature type="domain" description="DNA-binding protein Rv2175c wHTH" evidence="2">
    <location>
        <begin position="10"/>
        <end position="52"/>
    </location>
</feature>
<feature type="domain" description="Rv2175c C-terminal" evidence="1">
    <location>
        <begin position="62"/>
        <end position="114"/>
    </location>
</feature>
<dbReference type="Pfam" id="PF18367">
    <property type="entry name" value="Rv2175c_C"/>
    <property type="match status" value="1"/>
</dbReference>
<accession>A0ABS1SCS3</accession>
<dbReference type="Proteomes" id="UP001645859">
    <property type="component" value="Unassembled WGS sequence"/>
</dbReference>
<evidence type="ECO:0000313" key="4">
    <source>
        <dbReference type="Proteomes" id="UP001645859"/>
    </source>
</evidence>
<name>A0ABS1SCS3_9MICO</name>
<sequence length="115" mass="12768">MAENFAPEPSYFTIPELVERFSLTPGKVHRLIEDNYLAAVRVDGVLKVPAEFVQGNQPLPPLRGTLLVLLDAGFSRDESIDWLFAVNEELGERPIDSLMAGRKSAVRRATQALAF</sequence>
<gene>
    <name evidence="3" type="ORF">D3230_00125</name>
</gene>
<dbReference type="EMBL" id="QYAC01000001">
    <property type="protein sequence ID" value="MBL3677716.1"/>
    <property type="molecule type" value="Genomic_DNA"/>
</dbReference>
<reference evidence="3 4" key="1">
    <citation type="submission" date="2018-09" db="EMBL/GenBank/DDBJ databases">
        <title>Comparative genomics of Leucobacter spp.</title>
        <authorList>
            <person name="Reis A.C."/>
            <person name="Kolvenbach B.A."/>
            <person name="Corvini P.F.X."/>
            <person name="Nunes O.C."/>
        </authorList>
    </citation>
    <scope>NUCLEOTIDE SEQUENCE [LARGE SCALE GENOMIC DNA]</scope>
    <source>
        <strain evidence="3 4">TAN 31504</strain>
    </source>
</reference>
<dbReference type="RefSeq" id="WP_337249017.1">
    <property type="nucleotide sequence ID" value="NZ_QYAC01000001.1"/>
</dbReference>
<comment type="caution">
    <text evidence="3">The sequence shown here is derived from an EMBL/GenBank/DDBJ whole genome shotgun (WGS) entry which is preliminary data.</text>
</comment>
<dbReference type="GO" id="GO:0003677">
    <property type="term" value="F:DNA binding"/>
    <property type="evidence" value="ECO:0007669"/>
    <property type="project" value="UniProtKB-KW"/>
</dbReference>
<keyword evidence="3" id="KW-0238">DNA-binding</keyword>
<proteinExistence type="predicted"/>